<sequence>MTCEFGQFIGRRTLYSLLVEEVCYITCFPMLLFFELMPNLRLTKS</sequence>
<evidence type="ECO:0000313" key="2">
    <source>
        <dbReference type="EMBL" id="KDS49187.1"/>
    </source>
</evidence>
<name>A0A078RX95_BACUN</name>
<gene>
    <name evidence="2" type="ORF">M094_2173</name>
</gene>
<dbReference type="AlphaFoldDB" id="A0A078RX95"/>
<evidence type="ECO:0000313" key="3">
    <source>
        <dbReference type="Proteomes" id="UP000028013"/>
    </source>
</evidence>
<organism evidence="2 3">
    <name type="scientific">Bacteroides uniformis str. 3978 T3 ii</name>
    <dbReference type="NCBI Taxonomy" id="1339349"/>
    <lineage>
        <taxon>Bacteria</taxon>
        <taxon>Pseudomonadati</taxon>
        <taxon>Bacteroidota</taxon>
        <taxon>Bacteroidia</taxon>
        <taxon>Bacteroidales</taxon>
        <taxon>Bacteroidaceae</taxon>
        <taxon>Bacteroides</taxon>
    </lineage>
</organism>
<keyword evidence="1" id="KW-1133">Transmembrane helix</keyword>
<feature type="transmembrane region" description="Helical" evidence="1">
    <location>
        <begin position="14"/>
        <end position="34"/>
    </location>
</feature>
<protein>
    <submittedName>
        <fullName evidence="2">Uncharacterized protein</fullName>
    </submittedName>
</protein>
<dbReference type="EMBL" id="JNHN01000178">
    <property type="protein sequence ID" value="KDS49187.1"/>
    <property type="molecule type" value="Genomic_DNA"/>
</dbReference>
<proteinExistence type="predicted"/>
<reference evidence="2 3" key="1">
    <citation type="submission" date="2014-04" db="EMBL/GenBank/DDBJ databases">
        <authorList>
            <person name="Sears C."/>
            <person name="Carroll K."/>
            <person name="Sack B.R."/>
            <person name="Qadri F."/>
            <person name="Myers L.L."/>
            <person name="Chung G.-T."/>
            <person name="Escheverria P."/>
            <person name="Fraser C.M."/>
            <person name="Sadzewicz L."/>
            <person name="Shefchek K.A."/>
            <person name="Tallon L."/>
            <person name="Das S.P."/>
            <person name="Daugherty S."/>
            <person name="Mongodin E.F."/>
        </authorList>
    </citation>
    <scope>NUCLEOTIDE SEQUENCE [LARGE SCALE GENOMIC DNA]</scope>
    <source>
        <strain evidence="2 3">3978 T3 ii</strain>
    </source>
</reference>
<comment type="caution">
    <text evidence="2">The sequence shown here is derived from an EMBL/GenBank/DDBJ whole genome shotgun (WGS) entry which is preliminary data.</text>
</comment>
<keyword evidence="1" id="KW-0472">Membrane</keyword>
<dbReference type="Proteomes" id="UP000028013">
    <property type="component" value="Unassembled WGS sequence"/>
</dbReference>
<evidence type="ECO:0000256" key="1">
    <source>
        <dbReference type="SAM" id="Phobius"/>
    </source>
</evidence>
<accession>A0A078RX95</accession>
<keyword evidence="1" id="KW-0812">Transmembrane</keyword>